<dbReference type="AlphaFoldDB" id="A0A091MTS7"/>
<dbReference type="GO" id="GO:0015074">
    <property type="term" value="P:DNA integration"/>
    <property type="evidence" value="ECO:0007669"/>
    <property type="project" value="InterPro"/>
</dbReference>
<dbReference type="Proteomes" id="UP000053537">
    <property type="component" value="Unassembled WGS sequence"/>
</dbReference>
<proteinExistence type="predicted"/>
<dbReference type="SUPFAM" id="SSF56349">
    <property type="entry name" value="DNA breaking-rejoining enzymes"/>
    <property type="match status" value="1"/>
</dbReference>
<accession>A0A091MTS7</accession>
<name>A0A091MTS7_9PASS</name>
<keyword evidence="1" id="KW-0233">DNA recombination</keyword>
<keyword evidence="3" id="KW-1185">Reference proteome</keyword>
<dbReference type="Gene3D" id="1.10.443.10">
    <property type="entry name" value="Intergrase catalytic core"/>
    <property type="match status" value="1"/>
</dbReference>
<dbReference type="PANTHER" id="PTHR34605:SF3">
    <property type="entry name" value="P CELL-TYPE AGGLUTINATION PROTEIN MAP4-LIKE-RELATED"/>
    <property type="match status" value="1"/>
</dbReference>
<evidence type="ECO:0000256" key="1">
    <source>
        <dbReference type="ARBA" id="ARBA00023172"/>
    </source>
</evidence>
<sequence length="125" mass="14104">LYLSDLHLMERTVVLFLQNSPVGQERHAIRLAVSGELWVCPVVALQTYVTARSRVEGPLFLHANNRPVTKREFLAVLRCALRLLGLCPEQYGVHSFWLGAAVTAARYGYSGEDVTRLARWPFLIP</sequence>
<protein>
    <recommendedName>
        <fullName evidence="4">Tyr recombinase domain-containing protein</fullName>
    </recommendedName>
</protein>
<reference evidence="2 3" key="1">
    <citation type="submission" date="2014-04" db="EMBL/GenBank/DDBJ databases">
        <title>Genome evolution of avian class.</title>
        <authorList>
            <person name="Zhang G."/>
            <person name="Li C."/>
        </authorList>
    </citation>
    <scope>NUCLEOTIDE SEQUENCE [LARGE SCALE GENOMIC DNA]</scope>
    <source>
        <strain evidence="2">BGI_N310</strain>
    </source>
</reference>
<evidence type="ECO:0000313" key="3">
    <source>
        <dbReference type="Proteomes" id="UP000053537"/>
    </source>
</evidence>
<dbReference type="GO" id="GO:0003677">
    <property type="term" value="F:DNA binding"/>
    <property type="evidence" value="ECO:0007669"/>
    <property type="project" value="InterPro"/>
</dbReference>
<dbReference type="InterPro" id="IPR052925">
    <property type="entry name" value="Phage_Integrase-like_Recomb"/>
</dbReference>
<gene>
    <name evidence="2" type="ORF">N310_13816</name>
</gene>
<evidence type="ECO:0000313" key="2">
    <source>
        <dbReference type="EMBL" id="KFP79989.1"/>
    </source>
</evidence>
<feature type="non-terminal residue" evidence="2">
    <location>
        <position position="1"/>
    </location>
</feature>
<dbReference type="InterPro" id="IPR011010">
    <property type="entry name" value="DNA_brk_join_enz"/>
</dbReference>
<dbReference type="InterPro" id="IPR013762">
    <property type="entry name" value="Integrase-like_cat_sf"/>
</dbReference>
<evidence type="ECO:0008006" key="4">
    <source>
        <dbReference type="Google" id="ProtNLM"/>
    </source>
</evidence>
<organism evidence="2 3">
    <name type="scientific">Acanthisitta chloris</name>
    <name type="common">rifleman</name>
    <dbReference type="NCBI Taxonomy" id="57068"/>
    <lineage>
        <taxon>Eukaryota</taxon>
        <taxon>Metazoa</taxon>
        <taxon>Chordata</taxon>
        <taxon>Craniata</taxon>
        <taxon>Vertebrata</taxon>
        <taxon>Euteleostomi</taxon>
        <taxon>Archelosauria</taxon>
        <taxon>Archosauria</taxon>
        <taxon>Dinosauria</taxon>
        <taxon>Saurischia</taxon>
        <taxon>Theropoda</taxon>
        <taxon>Coelurosauria</taxon>
        <taxon>Aves</taxon>
        <taxon>Neognathae</taxon>
        <taxon>Neoaves</taxon>
        <taxon>Telluraves</taxon>
        <taxon>Australaves</taxon>
        <taxon>Passeriformes</taxon>
        <taxon>Acanthisittidae</taxon>
        <taxon>Acanthisitta</taxon>
    </lineage>
</organism>
<feature type="non-terminal residue" evidence="2">
    <location>
        <position position="125"/>
    </location>
</feature>
<dbReference type="PANTHER" id="PTHR34605">
    <property type="entry name" value="PHAGE_INTEGRASE DOMAIN-CONTAINING PROTEIN"/>
    <property type="match status" value="1"/>
</dbReference>
<dbReference type="GO" id="GO:0006310">
    <property type="term" value="P:DNA recombination"/>
    <property type="evidence" value="ECO:0007669"/>
    <property type="project" value="UniProtKB-KW"/>
</dbReference>
<dbReference type="EMBL" id="KK835981">
    <property type="protein sequence ID" value="KFP79989.1"/>
    <property type="molecule type" value="Genomic_DNA"/>
</dbReference>